<sequence>MADALLGPGFESSSTAAGGPPLARRRGLFSDPKFICFMLAIADAFAVVGASSFMLHAYVSGRATDLAPYVVISGLQLGLTMLSLVWFGSYSVSFITSWPKRFGQMVYVFAALTLILITVAFAAKLTDQLSRVWFFSSQTLILAFLICSRSVAKGVMKSLARKGVLQRNVAIVGATAQAGKLIARYAAEEAFAPTVVGVFDDRATRVHDSVAGIPVLGHLEQLTDMVRRGIVHHVVIALPWSADARIASLVANLQALPVHISLSDDLVTHRLPAIRKADSSTWGTVEITAPPFDGVRGIIKVLEDRILGTIALLCAMPLMLVVAALIRFDSPGPVIFRQKRYGFNNEEIIVYKFRTMRPDDGVHAAFRQAQRNDPRVTRIGRLLRRSSLDELPQLWNVLQGTMSLVGPRPHVAELNMTFAKTIENYEARHKVKPGITGWAQVNGLRGETTLESMQSRVAFDVWYIENWSLWLDIRILFQTVFGVWLSKNAY</sequence>
<dbReference type="PANTHER" id="PTHR30576:SF0">
    <property type="entry name" value="UNDECAPRENYL-PHOSPHATE N-ACETYLGALACTOSAMINYL 1-PHOSPHATE TRANSFERASE-RELATED"/>
    <property type="match status" value="1"/>
</dbReference>
<dbReference type="InterPro" id="IPR017473">
    <property type="entry name" value="Undecaprenyl-P_gluc_Ptfrase"/>
</dbReference>
<feature type="region of interest" description="Disordered" evidence="6">
    <location>
        <begin position="1"/>
        <end position="20"/>
    </location>
</feature>
<dbReference type="SUPFAM" id="SSF51735">
    <property type="entry name" value="NAD(P)-binding Rossmann-fold domains"/>
    <property type="match status" value="1"/>
</dbReference>
<comment type="subcellular location">
    <subcellularLocation>
        <location evidence="1">Membrane</location>
        <topology evidence="1">Multi-pass membrane protein</topology>
    </subcellularLocation>
</comment>
<evidence type="ECO:0000256" key="4">
    <source>
        <dbReference type="ARBA" id="ARBA00022989"/>
    </source>
</evidence>
<feature type="transmembrane region" description="Helical" evidence="7">
    <location>
        <begin position="34"/>
        <end position="58"/>
    </location>
</feature>
<dbReference type="Pfam" id="PF13727">
    <property type="entry name" value="CoA_binding_3"/>
    <property type="match status" value="1"/>
</dbReference>
<dbReference type="Pfam" id="PF02397">
    <property type="entry name" value="Bac_transf"/>
    <property type="match status" value="1"/>
</dbReference>
<dbReference type="AlphaFoldDB" id="A0A380THT5"/>
<dbReference type="PANTHER" id="PTHR30576">
    <property type="entry name" value="COLANIC BIOSYNTHESIS UDP-GLUCOSE LIPID CARRIER TRANSFERASE"/>
    <property type="match status" value="1"/>
</dbReference>
<dbReference type="InterPro" id="IPR003362">
    <property type="entry name" value="Bact_transf"/>
</dbReference>
<evidence type="ECO:0000256" key="6">
    <source>
        <dbReference type="SAM" id="MobiDB-lite"/>
    </source>
</evidence>
<feature type="domain" description="Bacterial sugar transferase" evidence="8">
    <location>
        <begin position="300"/>
        <end position="483"/>
    </location>
</feature>
<gene>
    <name evidence="9" type="ORF">DF3PB_400009</name>
</gene>
<keyword evidence="5 7" id="KW-0472">Membrane</keyword>
<feature type="transmembrane region" description="Helical" evidence="7">
    <location>
        <begin position="70"/>
        <end position="93"/>
    </location>
</feature>
<proteinExistence type="predicted"/>
<evidence type="ECO:0000256" key="5">
    <source>
        <dbReference type="ARBA" id="ARBA00023136"/>
    </source>
</evidence>
<organism evidence="9">
    <name type="scientific">metagenome</name>
    <dbReference type="NCBI Taxonomy" id="256318"/>
    <lineage>
        <taxon>unclassified sequences</taxon>
        <taxon>metagenomes</taxon>
    </lineage>
</organism>
<evidence type="ECO:0000256" key="3">
    <source>
        <dbReference type="ARBA" id="ARBA00022692"/>
    </source>
</evidence>
<evidence type="ECO:0000256" key="1">
    <source>
        <dbReference type="ARBA" id="ARBA00004141"/>
    </source>
</evidence>
<dbReference type="GO" id="GO:0016020">
    <property type="term" value="C:membrane"/>
    <property type="evidence" value="ECO:0007669"/>
    <property type="project" value="UniProtKB-SubCell"/>
</dbReference>
<dbReference type="GO" id="GO:0016780">
    <property type="term" value="F:phosphotransferase activity, for other substituted phosphate groups"/>
    <property type="evidence" value="ECO:0007669"/>
    <property type="project" value="TreeGrafter"/>
</dbReference>
<feature type="transmembrane region" description="Helical" evidence="7">
    <location>
        <begin position="132"/>
        <end position="152"/>
    </location>
</feature>
<reference evidence="9" key="1">
    <citation type="submission" date="2018-07" db="EMBL/GenBank/DDBJ databases">
        <authorList>
            <person name="Quirk P.G."/>
            <person name="Krulwich T.A."/>
        </authorList>
    </citation>
    <scope>NUCLEOTIDE SEQUENCE</scope>
</reference>
<feature type="transmembrane region" description="Helical" evidence="7">
    <location>
        <begin position="306"/>
        <end position="328"/>
    </location>
</feature>
<protein>
    <recommendedName>
        <fullName evidence="8">Bacterial sugar transferase domain-containing protein</fullName>
    </recommendedName>
</protein>
<feature type="transmembrane region" description="Helical" evidence="7">
    <location>
        <begin position="105"/>
        <end position="126"/>
    </location>
</feature>
<evidence type="ECO:0000259" key="8">
    <source>
        <dbReference type="Pfam" id="PF02397"/>
    </source>
</evidence>
<dbReference type="NCBIfam" id="TIGR03025">
    <property type="entry name" value="EPS_sugtrans"/>
    <property type="match status" value="1"/>
</dbReference>
<evidence type="ECO:0000256" key="2">
    <source>
        <dbReference type="ARBA" id="ARBA00022679"/>
    </source>
</evidence>
<accession>A0A380THT5</accession>
<name>A0A380THT5_9ZZZZ</name>
<dbReference type="InterPro" id="IPR036291">
    <property type="entry name" value="NAD(P)-bd_dom_sf"/>
</dbReference>
<dbReference type="NCBIfam" id="TIGR03023">
    <property type="entry name" value="WcaJ_sugtrans"/>
    <property type="match status" value="1"/>
</dbReference>
<evidence type="ECO:0000256" key="7">
    <source>
        <dbReference type="SAM" id="Phobius"/>
    </source>
</evidence>
<dbReference type="EMBL" id="UIDG01000335">
    <property type="protein sequence ID" value="SUS07259.1"/>
    <property type="molecule type" value="Genomic_DNA"/>
</dbReference>
<dbReference type="InterPro" id="IPR017475">
    <property type="entry name" value="EPS_sugar_tfrase"/>
</dbReference>
<keyword evidence="2" id="KW-0808">Transferase</keyword>
<keyword evidence="4 7" id="KW-1133">Transmembrane helix</keyword>
<keyword evidence="3 7" id="KW-0812">Transmembrane</keyword>
<evidence type="ECO:0000313" key="9">
    <source>
        <dbReference type="EMBL" id="SUS07259.1"/>
    </source>
</evidence>
<dbReference type="Gene3D" id="3.40.50.720">
    <property type="entry name" value="NAD(P)-binding Rossmann-like Domain"/>
    <property type="match status" value="1"/>
</dbReference>